<comment type="caution">
    <text evidence="1">The sequence shown here is derived from an EMBL/GenBank/DDBJ whole genome shotgun (WGS) entry which is preliminary data.</text>
</comment>
<reference evidence="1 2" key="2">
    <citation type="journal article" date="2021" name="Genomics">
        <title>High-quality reference genome for Clonorchis sinensis.</title>
        <authorList>
            <person name="Young N.D."/>
            <person name="Stroehlein A.J."/>
            <person name="Kinkar L."/>
            <person name="Wang T."/>
            <person name="Sohn W.M."/>
            <person name="Chang B.C.H."/>
            <person name="Kaur P."/>
            <person name="Weisz D."/>
            <person name="Dudchenko O."/>
            <person name="Aiden E.L."/>
            <person name="Korhonen P.K."/>
            <person name="Gasser R.B."/>
        </authorList>
    </citation>
    <scope>NUCLEOTIDE SEQUENCE [LARGE SCALE GENOMIC DNA]</scope>
    <source>
        <strain evidence="1">Cs-k2</strain>
    </source>
</reference>
<gene>
    <name evidence="1" type="ORF">CSKR_103361</name>
</gene>
<dbReference type="InParanoid" id="A0A3R7G911"/>
<evidence type="ECO:0000313" key="1">
    <source>
        <dbReference type="EMBL" id="KAG5445186.1"/>
    </source>
</evidence>
<dbReference type="Proteomes" id="UP000286415">
    <property type="component" value="Unassembled WGS sequence"/>
</dbReference>
<name>A0A3R7G911_CLOSI</name>
<evidence type="ECO:0000313" key="2">
    <source>
        <dbReference type="Proteomes" id="UP000286415"/>
    </source>
</evidence>
<keyword evidence="2" id="KW-1185">Reference proteome</keyword>
<accession>A0A3R7G911</accession>
<proteinExistence type="predicted"/>
<protein>
    <submittedName>
        <fullName evidence="1">Uncharacterized protein</fullName>
    </submittedName>
</protein>
<dbReference type="AlphaFoldDB" id="A0A3R7G911"/>
<reference evidence="1 2" key="1">
    <citation type="journal article" date="2018" name="Biotechnol. Adv.">
        <title>Improved genomic resources and new bioinformatic workflow for the carcinogenic parasite Clonorchis sinensis: Biotechnological implications.</title>
        <authorList>
            <person name="Wang D."/>
            <person name="Korhonen P.K."/>
            <person name="Gasser R.B."/>
            <person name="Young N.D."/>
        </authorList>
    </citation>
    <scope>NUCLEOTIDE SEQUENCE [LARGE SCALE GENOMIC DNA]</scope>
    <source>
        <strain evidence="1">Cs-k2</strain>
    </source>
</reference>
<organism evidence="1 2">
    <name type="scientific">Clonorchis sinensis</name>
    <name type="common">Chinese liver fluke</name>
    <dbReference type="NCBI Taxonomy" id="79923"/>
    <lineage>
        <taxon>Eukaryota</taxon>
        <taxon>Metazoa</taxon>
        <taxon>Spiralia</taxon>
        <taxon>Lophotrochozoa</taxon>
        <taxon>Platyhelminthes</taxon>
        <taxon>Trematoda</taxon>
        <taxon>Digenea</taxon>
        <taxon>Opisthorchiida</taxon>
        <taxon>Opisthorchiata</taxon>
        <taxon>Opisthorchiidae</taxon>
        <taxon>Clonorchis</taxon>
    </lineage>
</organism>
<sequence length="164" mass="19388">MPPHVSLCRIFEISQYIFIKETTNKVAVKSWTDHDRFCSCWGSSVWRRPRVPLSLMFYLNPNRTASEKYTHLQITLVFTGDSSESLVYDVFQLNVPHKGRLMFQLVQYSRCATHIIQQLNVLRKCRLMFHFVGYSRYRSTFKNQIDMQMSVFLEKQCNLGSSRT</sequence>
<dbReference type="EMBL" id="NIRI02000056">
    <property type="protein sequence ID" value="KAG5445186.1"/>
    <property type="molecule type" value="Genomic_DNA"/>
</dbReference>